<dbReference type="Gene3D" id="2.40.50.1020">
    <property type="entry name" value="LytTr DNA-binding domain"/>
    <property type="match status" value="1"/>
</dbReference>
<organism evidence="4 5">
    <name type="scientific">Breznakibacter xylanolyticus</name>
    <dbReference type="NCBI Taxonomy" id="990"/>
    <lineage>
        <taxon>Bacteria</taxon>
        <taxon>Pseudomonadati</taxon>
        <taxon>Bacteroidota</taxon>
        <taxon>Bacteroidia</taxon>
        <taxon>Marinilabiliales</taxon>
        <taxon>Marinilabiliaceae</taxon>
        <taxon>Breznakibacter</taxon>
    </lineage>
</organism>
<dbReference type="SMART" id="SM00448">
    <property type="entry name" value="REC"/>
    <property type="match status" value="1"/>
</dbReference>
<dbReference type="PANTHER" id="PTHR37299:SF1">
    <property type="entry name" value="STAGE 0 SPORULATION PROTEIN A HOMOLOG"/>
    <property type="match status" value="1"/>
</dbReference>
<evidence type="ECO:0000313" key="4">
    <source>
        <dbReference type="EMBL" id="PZX13825.1"/>
    </source>
</evidence>
<evidence type="ECO:0000259" key="3">
    <source>
        <dbReference type="PROSITE" id="PS50930"/>
    </source>
</evidence>
<name>A0A2W7N0A4_9BACT</name>
<dbReference type="InterPro" id="IPR001789">
    <property type="entry name" value="Sig_transdc_resp-reg_receiver"/>
</dbReference>
<dbReference type="Proteomes" id="UP000249239">
    <property type="component" value="Unassembled WGS sequence"/>
</dbReference>
<evidence type="ECO:0000256" key="1">
    <source>
        <dbReference type="PROSITE-ProRule" id="PRU00169"/>
    </source>
</evidence>
<feature type="domain" description="HTH LytTR-type" evidence="3">
    <location>
        <begin position="133"/>
        <end position="204"/>
    </location>
</feature>
<evidence type="ECO:0000259" key="2">
    <source>
        <dbReference type="PROSITE" id="PS50110"/>
    </source>
</evidence>
<reference evidence="4 5" key="1">
    <citation type="submission" date="2018-06" db="EMBL/GenBank/DDBJ databases">
        <title>Genomic Encyclopedia of Archaeal and Bacterial Type Strains, Phase II (KMG-II): from individual species to whole genera.</title>
        <authorList>
            <person name="Goeker M."/>
        </authorList>
    </citation>
    <scope>NUCLEOTIDE SEQUENCE [LARGE SCALE GENOMIC DNA]</scope>
    <source>
        <strain evidence="4 5">DSM 6779</strain>
    </source>
</reference>
<dbReference type="GO" id="GO:0003677">
    <property type="term" value="F:DNA binding"/>
    <property type="evidence" value="ECO:0007669"/>
    <property type="project" value="InterPro"/>
</dbReference>
<sequence>MNCIIVDDDKFSTKIIEDFVTKTDGLTLMGKYNNAVSAIYALNHSDSENPIHLIFLDIEMPEMTGIDFLKSLNVLPQVIIYSSQEKYALEMYEYDVTDYLLKPVLYPRFIKAVNKARERFDKKENLAKKSTEIFIKNNSSLVRVKYDDILWIEALENYVVVNTFKDKFTIHFTMKSITDKMPMDKFVRIHRSFIVNMSKIKVIEDNSVIINSETGPKLIPIGKSYKDKLMDDLNLMSK</sequence>
<dbReference type="SUPFAM" id="SSF52172">
    <property type="entry name" value="CheY-like"/>
    <property type="match status" value="1"/>
</dbReference>
<dbReference type="SMART" id="SM00850">
    <property type="entry name" value="LytTR"/>
    <property type="match status" value="1"/>
</dbReference>
<dbReference type="InterPro" id="IPR046947">
    <property type="entry name" value="LytR-like"/>
</dbReference>
<evidence type="ECO:0000313" key="5">
    <source>
        <dbReference type="Proteomes" id="UP000249239"/>
    </source>
</evidence>
<protein>
    <submittedName>
        <fullName evidence="4">LytTR family two component transcriptional regulator</fullName>
    </submittedName>
</protein>
<dbReference type="PANTHER" id="PTHR37299">
    <property type="entry name" value="TRANSCRIPTIONAL REGULATOR-RELATED"/>
    <property type="match status" value="1"/>
</dbReference>
<dbReference type="Pfam" id="PF00072">
    <property type="entry name" value="Response_reg"/>
    <property type="match status" value="1"/>
</dbReference>
<dbReference type="Pfam" id="PF04397">
    <property type="entry name" value="LytTR"/>
    <property type="match status" value="1"/>
</dbReference>
<feature type="domain" description="Response regulatory" evidence="2">
    <location>
        <begin position="2"/>
        <end position="117"/>
    </location>
</feature>
<dbReference type="AlphaFoldDB" id="A0A2W7N0A4"/>
<dbReference type="PROSITE" id="PS50110">
    <property type="entry name" value="RESPONSE_REGULATORY"/>
    <property type="match status" value="1"/>
</dbReference>
<proteinExistence type="predicted"/>
<dbReference type="OrthoDB" id="1646880at2"/>
<dbReference type="InterPro" id="IPR011006">
    <property type="entry name" value="CheY-like_superfamily"/>
</dbReference>
<dbReference type="EMBL" id="QKZK01000022">
    <property type="protein sequence ID" value="PZX13825.1"/>
    <property type="molecule type" value="Genomic_DNA"/>
</dbReference>
<gene>
    <name evidence="4" type="ORF">LX69_02505</name>
</gene>
<feature type="modified residue" description="4-aspartylphosphate" evidence="1">
    <location>
        <position position="57"/>
    </location>
</feature>
<dbReference type="Gene3D" id="3.40.50.2300">
    <property type="match status" value="1"/>
</dbReference>
<comment type="caution">
    <text evidence="4">The sequence shown here is derived from an EMBL/GenBank/DDBJ whole genome shotgun (WGS) entry which is preliminary data.</text>
</comment>
<keyword evidence="1" id="KW-0597">Phosphoprotein</keyword>
<dbReference type="GO" id="GO:0000156">
    <property type="term" value="F:phosphorelay response regulator activity"/>
    <property type="evidence" value="ECO:0007669"/>
    <property type="project" value="InterPro"/>
</dbReference>
<accession>A0A2W7N0A4</accession>
<dbReference type="InterPro" id="IPR007492">
    <property type="entry name" value="LytTR_DNA-bd_dom"/>
</dbReference>
<keyword evidence="5" id="KW-1185">Reference proteome</keyword>
<dbReference type="PROSITE" id="PS50930">
    <property type="entry name" value="HTH_LYTTR"/>
    <property type="match status" value="1"/>
</dbReference>
<dbReference type="RefSeq" id="WP_111446355.1">
    <property type="nucleotide sequence ID" value="NZ_QKZK01000022.1"/>
</dbReference>